<evidence type="ECO:0000256" key="1">
    <source>
        <dbReference type="ARBA" id="ARBA00004496"/>
    </source>
</evidence>
<dbReference type="Gene3D" id="3.70.10.10">
    <property type="match status" value="1"/>
</dbReference>
<dbReference type="Proteomes" id="UP000298566">
    <property type="component" value="Chromosome"/>
</dbReference>
<dbReference type="PANTHER" id="PTHR30478:SF0">
    <property type="entry name" value="BETA SLIDING CLAMP"/>
    <property type="match status" value="1"/>
</dbReference>
<dbReference type="GO" id="GO:0005737">
    <property type="term" value="C:cytoplasm"/>
    <property type="evidence" value="ECO:0007669"/>
    <property type="project" value="UniProtKB-SubCell"/>
</dbReference>
<dbReference type="SUPFAM" id="SSF55979">
    <property type="entry name" value="DNA clamp"/>
    <property type="match status" value="3"/>
</dbReference>
<comment type="subunit">
    <text evidence="10">Forms a ring-shaped head-to-tail homodimer around DNA.</text>
</comment>
<comment type="function">
    <text evidence="10">Confers DNA tethering and processivity to DNA polymerases and other proteins. Acts as a clamp, forming a ring around DNA (a reaction catalyzed by the clamp-loading complex) which diffuses in an ATP-independent manner freely and bidirectionally along dsDNA. Initially characterized for its ability to contact the catalytic subunit of DNA polymerase III (Pol III), a complex, multichain enzyme responsible for most of the replicative synthesis in bacteria; Pol III exhibits 3'-5' exonuclease proofreading activity. The beta chain is required for initiation of replication as well as for processivity of DNA replication.</text>
</comment>
<evidence type="ECO:0000256" key="7">
    <source>
        <dbReference type="ARBA" id="ARBA00022705"/>
    </source>
</evidence>
<feature type="domain" description="DNA polymerase III beta sliding clamp N-terminal" evidence="11">
    <location>
        <begin position="1"/>
        <end position="118"/>
    </location>
</feature>
<feature type="domain" description="DNA polymerase III beta sliding clamp C-terminal" evidence="13">
    <location>
        <begin position="248"/>
        <end position="356"/>
    </location>
</feature>
<dbReference type="Pfam" id="PF00712">
    <property type="entry name" value="DNA_pol3_beta"/>
    <property type="match status" value="1"/>
</dbReference>
<dbReference type="PANTHER" id="PTHR30478">
    <property type="entry name" value="DNA POLYMERASE III SUBUNIT BETA"/>
    <property type="match status" value="1"/>
</dbReference>
<dbReference type="InterPro" id="IPR046938">
    <property type="entry name" value="DNA_clamp_sf"/>
</dbReference>
<dbReference type="GO" id="GO:0009360">
    <property type="term" value="C:DNA polymerase III complex"/>
    <property type="evidence" value="ECO:0007669"/>
    <property type="project" value="InterPro"/>
</dbReference>
<evidence type="ECO:0000259" key="11">
    <source>
        <dbReference type="Pfam" id="PF00712"/>
    </source>
</evidence>
<dbReference type="InterPro" id="IPR001001">
    <property type="entry name" value="DNA_polIII_beta"/>
</dbReference>
<evidence type="ECO:0000259" key="12">
    <source>
        <dbReference type="Pfam" id="PF02767"/>
    </source>
</evidence>
<keyword evidence="6 10" id="KW-0548">Nucleotidyltransferase</keyword>
<evidence type="ECO:0000256" key="4">
    <source>
        <dbReference type="ARBA" id="ARBA00022490"/>
    </source>
</evidence>
<dbReference type="RefSeq" id="WP_158336236.1">
    <property type="nucleotide sequence ID" value="NZ_CP033004.1"/>
</dbReference>
<evidence type="ECO:0000256" key="2">
    <source>
        <dbReference type="ARBA" id="ARBA00010752"/>
    </source>
</evidence>
<evidence type="ECO:0000256" key="10">
    <source>
        <dbReference type="PIRNR" id="PIRNR000804"/>
    </source>
</evidence>
<organism evidence="14 15">
    <name type="scientific">Buchnera aphidicola subsp. Melaphis rhois</name>
    <dbReference type="NCBI Taxonomy" id="118103"/>
    <lineage>
        <taxon>Bacteria</taxon>
        <taxon>Pseudomonadati</taxon>
        <taxon>Pseudomonadota</taxon>
        <taxon>Gammaproteobacteria</taxon>
        <taxon>Enterobacterales</taxon>
        <taxon>Erwiniaceae</taxon>
        <taxon>Buchnera</taxon>
    </lineage>
</organism>
<evidence type="ECO:0000256" key="5">
    <source>
        <dbReference type="ARBA" id="ARBA00022679"/>
    </source>
</evidence>
<dbReference type="GO" id="GO:0008408">
    <property type="term" value="F:3'-5' exonuclease activity"/>
    <property type="evidence" value="ECO:0007669"/>
    <property type="project" value="InterPro"/>
</dbReference>
<keyword evidence="9" id="KW-0238">DNA-binding</keyword>
<comment type="similarity">
    <text evidence="2 10">Belongs to the beta sliding clamp family.</text>
</comment>
<dbReference type="PIRSF" id="PIRSF000804">
    <property type="entry name" value="DNA_pol_III_b"/>
    <property type="match status" value="1"/>
</dbReference>
<comment type="subcellular location">
    <subcellularLocation>
        <location evidence="1 10">Cytoplasm</location>
    </subcellularLocation>
</comment>
<dbReference type="InterPro" id="IPR022637">
    <property type="entry name" value="DNA_polIII_beta_cen"/>
</dbReference>
<dbReference type="Gene3D" id="3.10.150.10">
    <property type="entry name" value="DNA Polymerase III, subunit A, domain 2"/>
    <property type="match status" value="1"/>
</dbReference>
<sequence length="371" mass="42542">MKFKITKKIFLYSLQKINSLITKNTLSPILENILIVIKDNTLFLTSTNIELEIQISIPNIFPYVPGSVTVSGKKILSVCRKFSDESNITISLKKDKLKIISKNSCYILATLPANNFPSFSVIEPKINFSISQNALKNIIFSTHFSMAIQDLRYFLNGLLLEIRNHHLYAVATDGYRIAISKTPLEHSCKYYAVILPRKGVVELLRLLNNSLTLVFIKIGENYFQIKINNIIFTSKIIEANFPQYSSIILNKPNKKLIINSLLFKQALSRIIILSNEMFRGILIKNNTNQLKITTSNQYDEKACEILEIIYINTDIEISINAYYMLDILNVIENKEICLLINDTNSSIQIQQNNHKDDNNYKSIYILMPLKT</sequence>
<keyword evidence="5 10" id="KW-0808">Transferase</keyword>
<dbReference type="InterPro" id="IPR022634">
    <property type="entry name" value="DNA_polIII_beta_N"/>
</dbReference>
<name>A0A4D6YF89_BUCMH</name>
<dbReference type="GO" id="GO:0003677">
    <property type="term" value="F:DNA binding"/>
    <property type="evidence" value="ECO:0007669"/>
    <property type="project" value="UniProtKB-UniRule"/>
</dbReference>
<reference evidence="14 15" key="1">
    <citation type="submission" date="2018-10" db="EMBL/GenBank/DDBJ databases">
        <title>Comparative functional genomics of the obligate endosymbiont Buchnera aphidicola.</title>
        <authorList>
            <person name="Chong R.A."/>
        </authorList>
    </citation>
    <scope>NUCLEOTIDE SEQUENCE [LARGE SCALE GENOMIC DNA]</scope>
    <source>
        <strain evidence="14 15">Mrh</strain>
    </source>
</reference>
<evidence type="ECO:0000256" key="9">
    <source>
        <dbReference type="ARBA" id="ARBA00023125"/>
    </source>
</evidence>
<keyword evidence="8 10" id="KW-0239">DNA-directed DNA polymerase</keyword>
<evidence type="ECO:0000259" key="13">
    <source>
        <dbReference type="Pfam" id="PF02768"/>
    </source>
</evidence>
<dbReference type="OrthoDB" id="8421503at2"/>
<evidence type="ECO:0000256" key="8">
    <source>
        <dbReference type="ARBA" id="ARBA00022932"/>
    </source>
</evidence>
<protein>
    <recommendedName>
        <fullName evidence="3 10">Beta sliding clamp</fullName>
    </recommendedName>
</protein>
<dbReference type="Pfam" id="PF02768">
    <property type="entry name" value="DNA_pol3_beta_3"/>
    <property type="match status" value="1"/>
</dbReference>
<keyword evidence="4 10" id="KW-0963">Cytoplasm</keyword>
<keyword evidence="7 10" id="KW-0235">DNA replication</keyword>
<dbReference type="EMBL" id="CP033004">
    <property type="protein sequence ID" value="QCI23065.1"/>
    <property type="molecule type" value="Genomic_DNA"/>
</dbReference>
<dbReference type="SMART" id="SM00480">
    <property type="entry name" value="POL3Bc"/>
    <property type="match status" value="1"/>
</dbReference>
<dbReference type="InterPro" id="IPR022635">
    <property type="entry name" value="DNA_polIII_beta_C"/>
</dbReference>
<evidence type="ECO:0000313" key="14">
    <source>
        <dbReference type="EMBL" id="QCI23065.1"/>
    </source>
</evidence>
<dbReference type="NCBIfam" id="TIGR00663">
    <property type="entry name" value="dnan"/>
    <property type="match status" value="1"/>
</dbReference>
<evidence type="ECO:0000256" key="6">
    <source>
        <dbReference type="ARBA" id="ARBA00022695"/>
    </source>
</evidence>
<gene>
    <name evidence="14" type="ORF">D9V73_00055</name>
</gene>
<dbReference type="Pfam" id="PF02767">
    <property type="entry name" value="DNA_pol3_beta_2"/>
    <property type="match status" value="1"/>
</dbReference>
<dbReference type="CDD" id="cd00140">
    <property type="entry name" value="beta_clamp"/>
    <property type="match status" value="1"/>
</dbReference>
<dbReference type="GO" id="GO:0006271">
    <property type="term" value="P:DNA strand elongation involved in DNA replication"/>
    <property type="evidence" value="ECO:0007669"/>
    <property type="project" value="TreeGrafter"/>
</dbReference>
<evidence type="ECO:0000256" key="3">
    <source>
        <dbReference type="ARBA" id="ARBA00021035"/>
    </source>
</evidence>
<evidence type="ECO:0000313" key="15">
    <source>
        <dbReference type="Proteomes" id="UP000298566"/>
    </source>
</evidence>
<feature type="domain" description="DNA polymerase III beta sliding clamp central" evidence="12">
    <location>
        <begin position="130"/>
        <end position="243"/>
    </location>
</feature>
<dbReference type="GO" id="GO:0003887">
    <property type="term" value="F:DNA-directed DNA polymerase activity"/>
    <property type="evidence" value="ECO:0007669"/>
    <property type="project" value="UniProtKB-UniRule"/>
</dbReference>
<proteinExistence type="inferred from homology"/>
<accession>A0A4D6YF89</accession>
<dbReference type="AlphaFoldDB" id="A0A4D6YF89"/>